<name>A0A9W8XWP5_9PLEO</name>
<comment type="caution">
    <text evidence="1">The sequence shown here is derived from an EMBL/GenBank/DDBJ whole genome shotgun (WGS) entry which is preliminary data.</text>
</comment>
<proteinExistence type="predicted"/>
<sequence>MSQALHPLCPIAAAAQRSQAFNESAKSCRSPIRSEEYVHFTGAYQSIKDATKLKLQAELLRTDSSLNEDDQEVMLEGRNIMVEYDRMSMGRRSGIPEHAWTFGANLQYIVEEWSQDLEDVDHPYRRLVKNYELIVDKSADESVGGLITPCGVFKDSIKHITLSDDHKQGQGITLSKDSNVGHVAMSRNLFQKITEDSRHQHNVFLPDEDDRMLAE</sequence>
<evidence type="ECO:0000313" key="1">
    <source>
        <dbReference type="EMBL" id="KAJ4361757.1"/>
    </source>
</evidence>
<reference evidence="1" key="1">
    <citation type="submission" date="2022-10" db="EMBL/GenBank/DDBJ databases">
        <title>Tapping the CABI collections for fungal endophytes: first genome assemblies for Collariella, Neodidymelliopsis, Ascochyta clinopodiicola, Didymella pomorum, Didymosphaeria variabile, Neocosmospora piperis and Neocucurbitaria cava.</title>
        <authorList>
            <person name="Hill R."/>
        </authorList>
    </citation>
    <scope>NUCLEOTIDE SEQUENCE</scope>
    <source>
        <strain evidence="1">IMI 356814</strain>
    </source>
</reference>
<dbReference type="Proteomes" id="UP001140560">
    <property type="component" value="Unassembled WGS sequence"/>
</dbReference>
<protein>
    <submittedName>
        <fullName evidence="1">Uncharacterized protein</fullName>
    </submittedName>
</protein>
<organism evidence="1 2">
    <name type="scientific">Neocucurbitaria cava</name>
    <dbReference type="NCBI Taxonomy" id="798079"/>
    <lineage>
        <taxon>Eukaryota</taxon>
        <taxon>Fungi</taxon>
        <taxon>Dikarya</taxon>
        <taxon>Ascomycota</taxon>
        <taxon>Pezizomycotina</taxon>
        <taxon>Dothideomycetes</taxon>
        <taxon>Pleosporomycetidae</taxon>
        <taxon>Pleosporales</taxon>
        <taxon>Pleosporineae</taxon>
        <taxon>Cucurbitariaceae</taxon>
        <taxon>Neocucurbitaria</taxon>
    </lineage>
</organism>
<gene>
    <name evidence="1" type="ORF">N0V83_010697</name>
</gene>
<dbReference type="OrthoDB" id="3793553at2759"/>
<evidence type="ECO:0000313" key="2">
    <source>
        <dbReference type="Proteomes" id="UP001140560"/>
    </source>
</evidence>
<dbReference type="AlphaFoldDB" id="A0A9W8XWP5"/>
<keyword evidence="2" id="KW-1185">Reference proteome</keyword>
<accession>A0A9W8XWP5</accession>
<dbReference type="EMBL" id="JAPEUY010000022">
    <property type="protein sequence ID" value="KAJ4361757.1"/>
    <property type="molecule type" value="Genomic_DNA"/>
</dbReference>